<dbReference type="GO" id="GO:0030154">
    <property type="term" value="P:cell differentiation"/>
    <property type="evidence" value="ECO:0007669"/>
    <property type="project" value="TreeGrafter"/>
</dbReference>
<evidence type="ECO:0000256" key="8">
    <source>
        <dbReference type="ARBA" id="ARBA00023242"/>
    </source>
</evidence>
<evidence type="ECO:0000256" key="4">
    <source>
        <dbReference type="ARBA" id="ARBA00023015"/>
    </source>
</evidence>
<feature type="domain" description="Nuclear receptor" evidence="9">
    <location>
        <begin position="1"/>
        <end position="76"/>
    </location>
</feature>
<dbReference type="Gene3D" id="3.30.50.10">
    <property type="entry name" value="Erythroid Transcription Factor GATA-1, subunit A"/>
    <property type="match status" value="2"/>
</dbReference>
<dbReference type="GO" id="GO:0000122">
    <property type="term" value="P:negative regulation of transcription by RNA polymerase II"/>
    <property type="evidence" value="ECO:0007669"/>
    <property type="project" value="TreeGrafter"/>
</dbReference>
<sequence>MLHFTCVLGDLIFHYGCYTCEACKVFFRRSLKSSIDYECVTKRKVCTPAPDFRFQCRACRFKKCLDIGMSRHAIRTGRYTKRIHNRNKILLTRIENSKKTVPYLINHTDSQDLIIQCMNIFHDAVKIDWSKEISDFQTKFRNASAVCEDGIFPKNDYMEIFQVSGLEIDYRKSFMSILNSVMEISSTRFINAVSKIPGLKELSDEKFFHLLISHKDDIQIFNSSTSKLIWTEDGLSCNLGDGYVLTLKKDDFKNLTDANFVISEETVLQSIQNLNFTIEESIFLLIISLLNPIKGNENLRLYYNRYLIAFTSYHYGAYTCEACKAFFKRTVLRPNNLKCIANDNACIATEQMKFICRSCRFKRCLAIGMSLNSSKIGRTTRERLKSLQMYVKNSQAKSEKVPYLFNQTDSQDLIIMCSNVFSETLNLDWQSTIKDFDIKFKNAARLIEEGFFPQNDFMDILSVTGIEIDNRKGFSSLIDSIIVSSFLHFMKCIKKLPGLDILSEEDYYKVFFAHKHDIELLIYVVGGIIWKDEIIIINFDDKHQLKVPKKILESLLDDQAVNLEEEACIRITEANITFEEALLIIALRLFSPNKKFPHFKEFHHRLAVAFTRYLKSQYSNKYYLRFLQLMNLFSYFNEAYLIGDKWIANNFEYLSTIHCRPELLRHVWLDMDIRETMNLLQSLAL</sequence>
<dbReference type="GO" id="GO:0000978">
    <property type="term" value="F:RNA polymerase II cis-regulatory region sequence-specific DNA binding"/>
    <property type="evidence" value="ECO:0007669"/>
    <property type="project" value="TreeGrafter"/>
</dbReference>
<dbReference type="InterPro" id="IPR001628">
    <property type="entry name" value="Znf_hrmn_rcpt"/>
</dbReference>
<evidence type="ECO:0000256" key="3">
    <source>
        <dbReference type="ARBA" id="ARBA00022833"/>
    </source>
</evidence>
<organism evidence="10 11">
    <name type="scientific">Dimorphilus gyrociliatus</name>
    <dbReference type="NCBI Taxonomy" id="2664684"/>
    <lineage>
        <taxon>Eukaryota</taxon>
        <taxon>Metazoa</taxon>
        <taxon>Spiralia</taxon>
        <taxon>Lophotrochozoa</taxon>
        <taxon>Annelida</taxon>
        <taxon>Polychaeta</taxon>
        <taxon>Polychaeta incertae sedis</taxon>
        <taxon>Dinophilidae</taxon>
        <taxon>Dimorphilus</taxon>
    </lineage>
</organism>
<evidence type="ECO:0000256" key="5">
    <source>
        <dbReference type="ARBA" id="ARBA00023125"/>
    </source>
</evidence>
<keyword evidence="1" id="KW-0479">Metal-binding</keyword>
<keyword evidence="11" id="KW-1185">Reference proteome</keyword>
<dbReference type="Pfam" id="PF00105">
    <property type="entry name" value="zf-C4"/>
    <property type="match status" value="2"/>
</dbReference>
<dbReference type="SMART" id="SM00399">
    <property type="entry name" value="ZnF_C4"/>
    <property type="match status" value="2"/>
</dbReference>
<feature type="domain" description="Nuclear receptor" evidence="9">
    <location>
        <begin position="296"/>
        <end position="376"/>
    </location>
</feature>
<dbReference type="Proteomes" id="UP000549394">
    <property type="component" value="Unassembled WGS sequence"/>
</dbReference>
<dbReference type="EMBL" id="CAJFCJ010000009">
    <property type="protein sequence ID" value="CAD5118976.1"/>
    <property type="molecule type" value="Genomic_DNA"/>
</dbReference>
<dbReference type="PANTHER" id="PTHR24082">
    <property type="entry name" value="NUCLEAR HORMONE RECEPTOR"/>
    <property type="match status" value="1"/>
</dbReference>
<protein>
    <submittedName>
        <fullName evidence="10">DgyrCDS7639</fullName>
    </submittedName>
</protein>
<reference evidence="10 11" key="1">
    <citation type="submission" date="2020-08" db="EMBL/GenBank/DDBJ databases">
        <authorList>
            <person name="Hejnol A."/>
        </authorList>
    </citation>
    <scope>NUCLEOTIDE SEQUENCE [LARGE SCALE GENOMIC DNA]</scope>
</reference>
<proteinExistence type="predicted"/>
<evidence type="ECO:0000259" key="9">
    <source>
        <dbReference type="PROSITE" id="PS51030"/>
    </source>
</evidence>
<evidence type="ECO:0000256" key="2">
    <source>
        <dbReference type="ARBA" id="ARBA00022771"/>
    </source>
</evidence>
<dbReference type="InterPro" id="IPR013088">
    <property type="entry name" value="Znf_NHR/GATA"/>
</dbReference>
<keyword evidence="5" id="KW-0238">DNA-binding</keyword>
<dbReference type="OrthoDB" id="6058386at2759"/>
<keyword evidence="8" id="KW-0539">Nucleus</keyword>
<evidence type="ECO:0000313" key="10">
    <source>
        <dbReference type="EMBL" id="CAD5118976.1"/>
    </source>
</evidence>
<evidence type="ECO:0000256" key="1">
    <source>
        <dbReference type="ARBA" id="ARBA00022723"/>
    </source>
</evidence>
<gene>
    <name evidence="10" type="ORF">DGYR_LOCUS7276</name>
</gene>
<dbReference type="PROSITE" id="PS51030">
    <property type="entry name" value="NUCLEAR_REC_DBD_2"/>
    <property type="match status" value="2"/>
</dbReference>
<dbReference type="GO" id="GO:0045944">
    <property type="term" value="P:positive regulation of transcription by RNA polymerase II"/>
    <property type="evidence" value="ECO:0007669"/>
    <property type="project" value="TreeGrafter"/>
</dbReference>
<evidence type="ECO:0000256" key="6">
    <source>
        <dbReference type="ARBA" id="ARBA00023163"/>
    </source>
</evidence>
<evidence type="ECO:0000313" key="11">
    <source>
        <dbReference type="Proteomes" id="UP000549394"/>
    </source>
</evidence>
<dbReference type="InterPro" id="IPR035500">
    <property type="entry name" value="NHR-like_dom_sf"/>
</dbReference>
<keyword evidence="4" id="KW-0805">Transcription regulation</keyword>
<dbReference type="GO" id="GO:0009755">
    <property type="term" value="P:hormone-mediated signaling pathway"/>
    <property type="evidence" value="ECO:0007669"/>
    <property type="project" value="TreeGrafter"/>
</dbReference>
<dbReference type="SUPFAM" id="SSF57716">
    <property type="entry name" value="Glucocorticoid receptor-like (DNA-binding domain)"/>
    <property type="match status" value="2"/>
</dbReference>
<keyword evidence="2" id="KW-0863">Zinc-finger</keyword>
<evidence type="ECO:0000256" key="7">
    <source>
        <dbReference type="ARBA" id="ARBA00023170"/>
    </source>
</evidence>
<dbReference type="InterPro" id="IPR050234">
    <property type="entry name" value="Nuclear_hormone_rcpt_NR1"/>
</dbReference>
<dbReference type="SUPFAM" id="SSF48508">
    <property type="entry name" value="Nuclear receptor ligand-binding domain"/>
    <property type="match status" value="2"/>
</dbReference>
<dbReference type="PANTHER" id="PTHR24082:SF473">
    <property type="entry name" value="ECDYSONE-INDUCED PROTEIN 75B, ISOFORM B"/>
    <property type="match status" value="1"/>
</dbReference>
<dbReference type="PRINTS" id="PR00047">
    <property type="entry name" value="STROIDFINGER"/>
</dbReference>
<dbReference type="GO" id="GO:0004879">
    <property type="term" value="F:nuclear receptor activity"/>
    <property type="evidence" value="ECO:0007669"/>
    <property type="project" value="TreeGrafter"/>
</dbReference>
<dbReference type="AlphaFoldDB" id="A0A7I8VSM1"/>
<comment type="caution">
    <text evidence="10">The sequence shown here is derived from an EMBL/GenBank/DDBJ whole genome shotgun (WGS) entry which is preliminary data.</text>
</comment>
<dbReference type="GO" id="GO:0008270">
    <property type="term" value="F:zinc ion binding"/>
    <property type="evidence" value="ECO:0007669"/>
    <property type="project" value="UniProtKB-KW"/>
</dbReference>
<accession>A0A7I8VSM1</accession>
<keyword evidence="6" id="KW-0804">Transcription</keyword>
<keyword evidence="7" id="KW-0675">Receptor</keyword>
<keyword evidence="3" id="KW-0862">Zinc</keyword>
<name>A0A7I8VSM1_9ANNE</name>